<evidence type="ECO:0000313" key="1">
    <source>
        <dbReference type="EMBL" id="OZT72507.1"/>
    </source>
</evidence>
<accession>A0ABX4G4Q5</accession>
<comment type="caution">
    <text evidence="1">The sequence shown here is derived from an EMBL/GenBank/DDBJ whole genome shotgun (WGS) entry which is preliminary data.</text>
</comment>
<dbReference type="EMBL" id="NPEY01000031">
    <property type="protein sequence ID" value="OZT72507.1"/>
    <property type="molecule type" value="Genomic_DNA"/>
</dbReference>
<protein>
    <submittedName>
        <fullName evidence="1">Uncharacterized protein</fullName>
    </submittedName>
</protein>
<evidence type="ECO:0000313" key="2">
    <source>
        <dbReference type="Proteomes" id="UP000216538"/>
    </source>
</evidence>
<sequence>MILHQVEVKEWLNSRSSCAKVNSWSGLDPKRLFLEMQQEREFWLYSLMEVNRQKNKRIVRIWQAAFAGKSASTFIQS</sequence>
<organism evidence="1 2">
    <name type="scientific">Vreelandella boliviensis LC1</name>
    <dbReference type="NCBI Taxonomy" id="1072583"/>
    <lineage>
        <taxon>Bacteria</taxon>
        <taxon>Pseudomonadati</taxon>
        <taxon>Pseudomonadota</taxon>
        <taxon>Gammaproteobacteria</taxon>
        <taxon>Oceanospirillales</taxon>
        <taxon>Halomonadaceae</taxon>
        <taxon>Vreelandella</taxon>
    </lineage>
</organism>
<proteinExistence type="predicted"/>
<dbReference type="Proteomes" id="UP000216538">
    <property type="component" value="Unassembled WGS sequence"/>
</dbReference>
<gene>
    <name evidence="1" type="ORF">CE457_19050</name>
</gene>
<keyword evidence="2" id="KW-1185">Reference proteome</keyword>
<name>A0ABX4G4Q5_9GAMM</name>
<reference evidence="1 2" key="1">
    <citation type="submission" date="2017-07" db="EMBL/GenBank/DDBJ databases">
        <title>Shotgun whole genome sequences of three halophilic bacterial isolates.</title>
        <authorList>
            <person name="Pozzo T."/>
            <person name="Higdon S.M."/>
            <person name="Quillaguaman J."/>
        </authorList>
    </citation>
    <scope>NUCLEOTIDE SEQUENCE [LARGE SCALE GENOMIC DNA]</scope>
    <source>
        <strain evidence="1 2">LC1</strain>
    </source>
</reference>